<keyword evidence="6 9" id="KW-1133">Transmembrane helix</keyword>
<feature type="transmembrane region" description="Helical" evidence="9">
    <location>
        <begin position="238"/>
        <end position="258"/>
    </location>
</feature>
<evidence type="ECO:0000256" key="5">
    <source>
        <dbReference type="ARBA" id="ARBA00022692"/>
    </source>
</evidence>
<sequence>MNTNTAKNTSLMIEMSFTKAACGFFIPLSTVIALVLNGAPIVVALLSAIVVSCFFSLYLGYKWDDIQESALKGVARVFSATFMMILVGMMIAVWIESGSVPTLLYYGINFINPTYFLPLTFLVCLITSMTIGTSWGTAGTVGLALIGVSGGLGIPLPITAGAIISGALVGEKLSPISSTTILTAANTGVNLIDHIISMLNTTIPATLISLLLFTYLGFTHMGHAATSVESIVILADGLKSNFNISPILLIPPVFVLVLSAMRKPAIPVFIGGIVLGGVCALIFQKTSFTSVLNASISGYKISSGISSIDELLNRGGAISMASTVYLCICAGMFSGILDKQGILSTLMNKLLTYAKSTGGLILSTTIACLVLMLGGAGQYCTLTLPGVAFRKSYEERDVHPCVLGRTMEDSGTMVGSIIPWDVSAFYYSSILGVSMLEYAPYTFIGYMTPFISVLCAYLGVGVFRINQEIRPLTLRAAI</sequence>
<dbReference type="PANTHER" id="PTHR33451:SF3">
    <property type="entry name" value="MALATE-2H(+)_NA(+)-LACTATE ANTIPORTER"/>
    <property type="match status" value="1"/>
</dbReference>
<dbReference type="Pfam" id="PF03553">
    <property type="entry name" value="Na_H_antiporter"/>
    <property type="match status" value="1"/>
</dbReference>
<feature type="transmembrane region" description="Helical" evidence="9">
    <location>
        <begin position="41"/>
        <end position="61"/>
    </location>
</feature>
<evidence type="ECO:0000256" key="9">
    <source>
        <dbReference type="SAM" id="Phobius"/>
    </source>
</evidence>
<evidence type="ECO:0000256" key="6">
    <source>
        <dbReference type="ARBA" id="ARBA00022989"/>
    </source>
</evidence>
<evidence type="ECO:0000256" key="8">
    <source>
        <dbReference type="ARBA" id="ARBA00038435"/>
    </source>
</evidence>
<evidence type="ECO:0000256" key="4">
    <source>
        <dbReference type="ARBA" id="ARBA00022475"/>
    </source>
</evidence>
<feature type="transmembrane region" description="Helical" evidence="9">
    <location>
        <begin position="317"/>
        <end position="337"/>
    </location>
</feature>
<evidence type="ECO:0000256" key="2">
    <source>
        <dbReference type="ARBA" id="ARBA00022448"/>
    </source>
</evidence>
<dbReference type="GO" id="GO:0005886">
    <property type="term" value="C:plasma membrane"/>
    <property type="evidence" value="ECO:0007669"/>
    <property type="project" value="UniProtKB-SubCell"/>
</dbReference>
<evidence type="ECO:0000256" key="7">
    <source>
        <dbReference type="ARBA" id="ARBA00023136"/>
    </source>
</evidence>
<feature type="transmembrane region" description="Helical" evidence="9">
    <location>
        <begin position="12"/>
        <end position="35"/>
    </location>
</feature>
<protein>
    <submittedName>
        <fullName evidence="11">Na+/H+ antiporter NhaC</fullName>
    </submittedName>
</protein>
<evidence type="ECO:0000313" key="12">
    <source>
        <dbReference type="Proteomes" id="UP001212996"/>
    </source>
</evidence>
<organism evidence="11 12">
    <name type="scientific">Photorhabdus bodei</name>
    <dbReference type="NCBI Taxonomy" id="2029681"/>
    <lineage>
        <taxon>Bacteria</taxon>
        <taxon>Pseudomonadati</taxon>
        <taxon>Pseudomonadota</taxon>
        <taxon>Gammaproteobacteria</taxon>
        <taxon>Enterobacterales</taxon>
        <taxon>Morganellaceae</taxon>
        <taxon>Photorhabdus</taxon>
    </lineage>
</organism>
<dbReference type="AlphaFoldDB" id="A0AAW6BTM0"/>
<reference evidence="11" key="1">
    <citation type="submission" date="2023-01" db="EMBL/GenBank/DDBJ databases">
        <title>Genome sequencing of Photorhabdus bodei 09-20.</title>
        <authorList>
            <person name="Kalindamar S."/>
            <person name="Kumru S."/>
        </authorList>
    </citation>
    <scope>NUCLEOTIDE SEQUENCE</scope>
    <source>
        <strain evidence="11">09-20</strain>
    </source>
</reference>
<comment type="subcellular location">
    <subcellularLocation>
        <location evidence="1">Cell membrane</location>
        <topology evidence="1">Multi-pass membrane protein</topology>
    </subcellularLocation>
</comment>
<comment type="caution">
    <text evidence="11">The sequence shown here is derived from an EMBL/GenBank/DDBJ whole genome shotgun (WGS) entry which is preliminary data.</text>
</comment>
<feature type="transmembrane region" description="Helical" evidence="9">
    <location>
        <begin position="358"/>
        <end position="379"/>
    </location>
</feature>
<dbReference type="InterPro" id="IPR018461">
    <property type="entry name" value="Na/H_Antiport_NhaC-like_C"/>
</dbReference>
<comment type="similarity">
    <text evidence="8">Belongs to the NhaC Na(+)/H(+) (TC 2.A.35) antiporter family.</text>
</comment>
<accession>A0AAW6BTM0</accession>
<keyword evidence="4" id="KW-1003">Cell membrane</keyword>
<feature type="transmembrane region" description="Helical" evidence="9">
    <location>
        <begin position="199"/>
        <end position="218"/>
    </location>
</feature>
<feature type="transmembrane region" description="Helical" evidence="9">
    <location>
        <begin position="265"/>
        <end position="283"/>
    </location>
</feature>
<dbReference type="NCBIfam" id="TIGR00931">
    <property type="entry name" value="antiport_nhaC"/>
    <property type="match status" value="1"/>
</dbReference>
<feature type="transmembrane region" description="Helical" evidence="9">
    <location>
        <begin position="443"/>
        <end position="465"/>
    </location>
</feature>
<dbReference type="PANTHER" id="PTHR33451">
    <property type="entry name" value="MALATE-2H(+)/NA(+)-LACTATE ANTIPORTER"/>
    <property type="match status" value="1"/>
</dbReference>
<feature type="domain" description="Na+/H+ antiporter NhaC-like C-terminal" evidence="10">
    <location>
        <begin position="185"/>
        <end position="460"/>
    </location>
</feature>
<feature type="transmembrane region" description="Helical" evidence="9">
    <location>
        <begin position="173"/>
        <end position="192"/>
    </location>
</feature>
<evidence type="ECO:0000256" key="1">
    <source>
        <dbReference type="ARBA" id="ARBA00004651"/>
    </source>
</evidence>
<evidence type="ECO:0000256" key="3">
    <source>
        <dbReference type="ARBA" id="ARBA00022449"/>
    </source>
</evidence>
<evidence type="ECO:0000259" key="10">
    <source>
        <dbReference type="Pfam" id="PF03553"/>
    </source>
</evidence>
<name>A0AAW6BTM0_9GAMM</name>
<feature type="transmembrane region" description="Helical" evidence="9">
    <location>
        <begin position="115"/>
        <end position="136"/>
    </location>
</feature>
<keyword evidence="5 9" id="KW-0812">Transmembrane</keyword>
<keyword evidence="2" id="KW-0813">Transport</keyword>
<dbReference type="InterPro" id="IPR004770">
    <property type="entry name" value="Na/H_antiport_NhaC"/>
</dbReference>
<feature type="transmembrane region" description="Helical" evidence="9">
    <location>
        <begin position="73"/>
        <end position="95"/>
    </location>
</feature>
<dbReference type="GO" id="GO:0015297">
    <property type="term" value="F:antiporter activity"/>
    <property type="evidence" value="ECO:0007669"/>
    <property type="project" value="UniProtKB-KW"/>
</dbReference>
<keyword evidence="3" id="KW-0050">Antiport</keyword>
<dbReference type="InterPro" id="IPR052180">
    <property type="entry name" value="NhaC_Na-H+_Antiporter"/>
</dbReference>
<feature type="transmembrane region" description="Helical" evidence="9">
    <location>
        <begin position="143"/>
        <end position="167"/>
    </location>
</feature>
<dbReference type="Proteomes" id="UP001212996">
    <property type="component" value="Unassembled WGS sequence"/>
</dbReference>
<dbReference type="EMBL" id="JAQMFO010000075">
    <property type="protein sequence ID" value="MDB6375054.1"/>
    <property type="molecule type" value="Genomic_DNA"/>
</dbReference>
<evidence type="ECO:0000313" key="11">
    <source>
        <dbReference type="EMBL" id="MDB6375054.1"/>
    </source>
</evidence>
<keyword evidence="7 9" id="KW-0472">Membrane</keyword>
<gene>
    <name evidence="11" type="primary">nhaC</name>
    <name evidence="11" type="ORF">PH362_25000</name>
</gene>
<dbReference type="RefSeq" id="WP_271868045.1">
    <property type="nucleotide sequence ID" value="NZ_JAQMFO010000075.1"/>
</dbReference>
<proteinExistence type="inferred from homology"/>